<organism evidence="1">
    <name type="scientific">Siphoviridae sp. ctRRO23</name>
    <dbReference type="NCBI Taxonomy" id="2826334"/>
    <lineage>
        <taxon>Viruses</taxon>
        <taxon>Duplodnaviria</taxon>
        <taxon>Heunggongvirae</taxon>
        <taxon>Uroviricota</taxon>
        <taxon>Caudoviricetes</taxon>
    </lineage>
</organism>
<accession>A0A8S5LT24</accession>
<reference evidence="1" key="1">
    <citation type="journal article" date="2021" name="Proc. Natl. Acad. Sci. U.S.A.">
        <title>A Catalog of Tens of Thousands of Viruses from Human Metagenomes Reveals Hidden Associations with Chronic Diseases.</title>
        <authorList>
            <person name="Tisza M.J."/>
            <person name="Buck C.B."/>
        </authorList>
    </citation>
    <scope>NUCLEOTIDE SEQUENCE</scope>
    <source>
        <strain evidence="1">CtRRO23</strain>
    </source>
</reference>
<dbReference type="EMBL" id="BK014730">
    <property type="protein sequence ID" value="DAD73148.1"/>
    <property type="molecule type" value="Genomic_DNA"/>
</dbReference>
<name>A0A8S5LT24_9CAUD</name>
<proteinExistence type="predicted"/>
<sequence length="101" mass="12346">MNVQVYLKRDLARFPRSWDTNSYPFEVEEESYLMSANMIEITRDDADEFDKKRSWYSVSNPMYTAVIEDYHISDRFILVDLERPKKRIKQYRRCGFSTKKW</sequence>
<evidence type="ECO:0000313" key="1">
    <source>
        <dbReference type="EMBL" id="DAD73148.1"/>
    </source>
</evidence>
<protein>
    <submittedName>
        <fullName evidence="1">Uncharacterized protein</fullName>
    </submittedName>
</protein>